<evidence type="ECO:0000256" key="6">
    <source>
        <dbReference type="SAM" id="MobiDB-lite"/>
    </source>
</evidence>
<evidence type="ECO:0000256" key="4">
    <source>
        <dbReference type="ARBA" id="ARBA00061059"/>
    </source>
</evidence>
<keyword evidence="2" id="KW-0963">Cytoplasm</keyword>
<dbReference type="GO" id="GO:0006900">
    <property type="term" value="P:vesicle budding from membrane"/>
    <property type="evidence" value="ECO:0007669"/>
    <property type="project" value="TreeGrafter"/>
</dbReference>
<evidence type="ECO:0000259" key="7">
    <source>
        <dbReference type="PROSITE" id="PS50942"/>
    </source>
</evidence>
<evidence type="ECO:0000313" key="8">
    <source>
        <dbReference type="EMBL" id="ODV89651.1"/>
    </source>
</evidence>
<organism evidence="8 9">
    <name type="scientific">Tortispora caseinolytica NRRL Y-17796</name>
    <dbReference type="NCBI Taxonomy" id="767744"/>
    <lineage>
        <taxon>Eukaryota</taxon>
        <taxon>Fungi</taxon>
        <taxon>Dikarya</taxon>
        <taxon>Ascomycota</taxon>
        <taxon>Saccharomycotina</taxon>
        <taxon>Trigonopsidomycetes</taxon>
        <taxon>Trigonopsidales</taxon>
        <taxon>Trigonopsidaceae</taxon>
        <taxon>Tortispora</taxon>
    </lineage>
</organism>
<dbReference type="Pfam" id="PF07651">
    <property type="entry name" value="ANTH"/>
    <property type="match status" value="1"/>
</dbReference>
<dbReference type="InterPro" id="IPR045192">
    <property type="entry name" value="AP180-like"/>
</dbReference>
<feature type="compositionally biased region" description="Polar residues" evidence="6">
    <location>
        <begin position="410"/>
        <end position="428"/>
    </location>
</feature>
<feature type="domain" description="ENTH" evidence="7">
    <location>
        <begin position="19"/>
        <end position="154"/>
    </location>
</feature>
<dbReference type="EMBL" id="KV453843">
    <property type="protein sequence ID" value="ODV89651.1"/>
    <property type="molecule type" value="Genomic_DNA"/>
</dbReference>
<feature type="region of interest" description="Disordered" evidence="6">
    <location>
        <begin position="410"/>
        <end position="462"/>
    </location>
</feature>
<dbReference type="GO" id="GO:0048268">
    <property type="term" value="P:clathrin coat assembly"/>
    <property type="evidence" value="ECO:0007669"/>
    <property type="project" value="InterPro"/>
</dbReference>
<dbReference type="GO" id="GO:0032050">
    <property type="term" value="F:clathrin heavy chain binding"/>
    <property type="evidence" value="ECO:0007669"/>
    <property type="project" value="TreeGrafter"/>
</dbReference>
<dbReference type="PROSITE" id="PS50942">
    <property type="entry name" value="ENTH"/>
    <property type="match status" value="1"/>
</dbReference>
<proteinExistence type="inferred from homology"/>
<dbReference type="Gene3D" id="1.25.40.90">
    <property type="match status" value="1"/>
</dbReference>
<dbReference type="Proteomes" id="UP000095023">
    <property type="component" value="Unassembled WGS sequence"/>
</dbReference>
<dbReference type="Gene3D" id="1.20.58.150">
    <property type="entry name" value="ANTH domain"/>
    <property type="match status" value="1"/>
</dbReference>
<accession>A0A1E4TD15</accession>
<dbReference type="GO" id="GO:0000149">
    <property type="term" value="F:SNARE binding"/>
    <property type="evidence" value="ECO:0007669"/>
    <property type="project" value="TreeGrafter"/>
</dbReference>
<dbReference type="InterPro" id="IPR008942">
    <property type="entry name" value="ENTH_VHS"/>
</dbReference>
<evidence type="ECO:0000313" key="9">
    <source>
        <dbReference type="Proteomes" id="UP000095023"/>
    </source>
</evidence>
<protein>
    <recommendedName>
        <fullName evidence="7">ENTH domain-containing protein</fullName>
    </recommendedName>
</protein>
<dbReference type="InterPro" id="IPR013809">
    <property type="entry name" value="ENTH"/>
</dbReference>
<evidence type="ECO:0000256" key="3">
    <source>
        <dbReference type="ARBA" id="ARBA00058079"/>
    </source>
</evidence>
<dbReference type="FunFam" id="1.20.58.150:FF:000004">
    <property type="entry name" value="ENTH domain protein"/>
    <property type="match status" value="1"/>
</dbReference>
<dbReference type="SMART" id="SM00273">
    <property type="entry name" value="ENTH"/>
    <property type="match status" value="1"/>
</dbReference>
<dbReference type="InterPro" id="IPR011417">
    <property type="entry name" value="ANTH_dom"/>
</dbReference>
<comment type="function">
    <text evidence="3">Involved in endocytosis and clathrin cage assembly.</text>
</comment>
<dbReference type="PANTHER" id="PTHR22951:SF5">
    <property type="entry name" value="PHOSPHATIDYLINOSITOL-BINDING CLATHRIN ASSEMBLY PROTEIN LAP"/>
    <property type="match status" value="1"/>
</dbReference>
<dbReference type="GO" id="GO:0072583">
    <property type="term" value="P:clathrin-dependent endocytosis"/>
    <property type="evidence" value="ECO:0007669"/>
    <property type="project" value="InterPro"/>
</dbReference>
<dbReference type="GO" id="GO:0005545">
    <property type="term" value="F:1-phosphatidylinositol binding"/>
    <property type="evidence" value="ECO:0007669"/>
    <property type="project" value="InterPro"/>
</dbReference>
<dbReference type="InterPro" id="IPR014712">
    <property type="entry name" value="ANTH_dom_sf"/>
</dbReference>
<dbReference type="CDD" id="cd16988">
    <property type="entry name" value="ANTH_N_YAP180"/>
    <property type="match status" value="1"/>
</dbReference>
<dbReference type="SUPFAM" id="SSF89009">
    <property type="entry name" value="GAT-like domain"/>
    <property type="match status" value="1"/>
</dbReference>
<comment type="similarity">
    <text evidence="4">Belongs to the AP180 family.</text>
</comment>
<dbReference type="OrthoDB" id="44015at2759"/>
<dbReference type="GO" id="GO:0030136">
    <property type="term" value="C:clathrin-coated vesicle"/>
    <property type="evidence" value="ECO:0007669"/>
    <property type="project" value="InterPro"/>
</dbReference>
<sequence length="573" mass="63999">MVDTPPSPLVNSHPAHLAFAHTLQMNIDKAVKGATKIKLAAPKEKYLAVLVEATYESHSATMAAMCRTLNVRIADSAWTVSFKALVVIHYLYRNGAPEALLAFISKNPKVVNFRNVPITCQYGDLLSRYGQYLQDRAKQYGQVHLDYIRGRSQTSTKHRLKTLKVESGLMRETECVLAQVKSLTRVKCLPEELTNDIAIMAFRYLISDLLSLYETLNEGVIGVLEHYFEMSRYDAERALSIYKSFVKVTDAVVQYLQMGRRFQNITHVSVPKLTHAPTSLVDALEDFLQDPNFDTNHRQYLAEKEARQRGSTTKKPNHVPQAIKQAYENKSASNTQTQAQADLIDFFDSIDAPAQPLYAYQTGVPVQATGAPDFAFQQQYTNQYANQQPVMVSDMTGMNPQMTGSVPGMNTQQPMSTGPQFSNPFAYSQQQQPQQLQQQPTYIQPQPQQQPAAQFVPQPTGANPFRQQNTGAVGFSQPAQAEHNPFTIQRTQSMFVPNTTGVVSPQTQSPMTLQSQPTGTNPFTRASSMPQAQPELRQQPTGANPFRQSMVQSQQPTFGGLENLNTVPIFPRQ</sequence>
<evidence type="ECO:0000256" key="2">
    <source>
        <dbReference type="ARBA" id="ARBA00022490"/>
    </source>
</evidence>
<dbReference type="GO" id="GO:0005546">
    <property type="term" value="F:phosphatidylinositol-4,5-bisphosphate binding"/>
    <property type="evidence" value="ECO:0007669"/>
    <property type="project" value="TreeGrafter"/>
</dbReference>
<evidence type="ECO:0000256" key="1">
    <source>
        <dbReference type="ARBA" id="ARBA00004496"/>
    </source>
</evidence>
<comment type="subunit">
    <text evidence="5">Interacts with PAN1 and the clathrin heavy and light chains CHC1 and CLC1.</text>
</comment>
<comment type="subcellular location">
    <subcellularLocation>
        <location evidence="1">Cytoplasm</location>
    </subcellularLocation>
</comment>
<feature type="compositionally biased region" description="Low complexity" evidence="6">
    <location>
        <begin position="429"/>
        <end position="459"/>
    </location>
</feature>
<dbReference type="GO" id="GO:0005905">
    <property type="term" value="C:clathrin-coated pit"/>
    <property type="evidence" value="ECO:0007669"/>
    <property type="project" value="TreeGrafter"/>
</dbReference>
<gene>
    <name evidence="8" type="ORF">CANCADRAFT_148580</name>
</gene>
<dbReference type="SUPFAM" id="SSF48464">
    <property type="entry name" value="ENTH/VHS domain"/>
    <property type="match status" value="1"/>
</dbReference>
<evidence type="ECO:0000256" key="5">
    <source>
        <dbReference type="ARBA" id="ARBA00061916"/>
    </source>
</evidence>
<name>A0A1E4TD15_9ASCO</name>
<dbReference type="PANTHER" id="PTHR22951">
    <property type="entry name" value="CLATHRIN ASSEMBLY PROTEIN"/>
    <property type="match status" value="1"/>
</dbReference>
<feature type="region of interest" description="Disordered" evidence="6">
    <location>
        <begin position="501"/>
        <end position="543"/>
    </location>
</feature>
<keyword evidence="9" id="KW-1185">Reference proteome</keyword>
<dbReference type="AlphaFoldDB" id="A0A1E4TD15"/>
<reference evidence="9" key="1">
    <citation type="submission" date="2016-02" db="EMBL/GenBank/DDBJ databases">
        <title>Comparative genomics of biotechnologically important yeasts.</title>
        <authorList>
            <consortium name="DOE Joint Genome Institute"/>
            <person name="Riley R."/>
            <person name="Haridas S."/>
            <person name="Wolfe K.H."/>
            <person name="Lopes M.R."/>
            <person name="Hittinger C.T."/>
            <person name="Goker M."/>
            <person name="Salamov A."/>
            <person name="Wisecaver J."/>
            <person name="Long T.M."/>
            <person name="Aerts A.L."/>
            <person name="Barry K."/>
            <person name="Choi C."/>
            <person name="Clum A."/>
            <person name="Coughlan A.Y."/>
            <person name="Deshpande S."/>
            <person name="Douglass A.P."/>
            <person name="Hanson S.J."/>
            <person name="Klenk H.-P."/>
            <person name="Labutti K."/>
            <person name="Lapidus A."/>
            <person name="Lindquist E."/>
            <person name="Lipzen A."/>
            <person name="Meier-Kolthoff J.P."/>
            <person name="Ohm R.A."/>
            <person name="Otillar R.P."/>
            <person name="Pangilinan J."/>
            <person name="Peng Y."/>
            <person name="Rokas A."/>
            <person name="Rosa C.A."/>
            <person name="Scheuner C."/>
            <person name="Sibirny A.A."/>
            <person name="Slot J.C."/>
            <person name="Stielow J.B."/>
            <person name="Sun H."/>
            <person name="Kurtzman C.P."/>
            <person name="Blackwell M."/>
            <person name="Jeffries T.W."/>
            <person name="Grigoriev I.V."/>
        </authorList>
    </citation>
    <scope>NUCLEOTIDE SEQUENCE [LARGE SCALE GENOMIC DNA]</scope>
    <source>
        <strain evidence="9">NRRL Y-17796</strain>
    </source>
</reference>